<dbReference type="Proteomes" id="UP000694392">
    <property type="component" value="Unplaced"/>
</dbReference>
<dbReference type="InterPro" id="IPR008011">
    <property type="entry name" value="Complex1_LYR_dom"/>
</dbReference>
<feature type="domain" description="Complex 1 LYR protein" evidence="2">
    <location>
        <begin position="8"/>
        <end position="65"/>
    </location>
</feature>
<sequence length="89" mass="10657">MAACSRTEVLRLYRELLRESQRFSAYNYRRYAIRRIRDAFRENKHVKDSSEIQSLVNKAKTNLEMIHRQVTIGHLYSTQKLVVESPEEQ</sequence>
<reference evidence="3" key="1">
    <citation type="submission" date="2025-08" db="UniProtKB">
        <authorList>
            <consortium name="Ensembl"/>
        </authorList>
    </citation>
    <scope>IDENTIFICATION</scope>
</reference>
<dbReference type="Ensembl" id="ENSSPUT00000009189.1">
    <property type="protein sequence ID" value="ENSSPUP00000008615.1"/>
    <property type="gene ID" value="ENSSPUG00000006696.1"/>
</dbReference>
<organism evidence="3 4">
    <name type="scientific">Sphenodon punctatus</name>
    <name type="common">Tuatara</name>
    <name type="synonym">Hatteria punctata</name>
    <dbReference type="NCBI Taxonomy" id="8508"/>
    <lineage>
        <taxon>Eukaryota</taxon>
        <taxon>Metazoa</taxon>
        <taxon>Chordata</taxon>
        <taxon>Craniata</taxon>
        <taxon>Vertebrata</taxon>
        <taxon>Euteleostomi</taxon>
        <taxon>Lepidosauria</taxon>
        <taxon>Sphenodontia</taxon>
        <taxon>Sphenodontidae</taxon>
        <taxon>Sphenodon</taxon>
    </lineage>
</organism>
<accession>A0A8D0GN13</accession>
<dbReference type="CDD" id="cd20264">
    <property type="entry name" value="Complex1_LYR_LYRM4"/>
    <property type="match status" value="1"/>
</dbReference>
<evidence type="ECO:0000259" key="2">
    <source>
        <dbReference type="Pfam" id="PF05347"/>
    </source>
</evidence>
<dbReference type="InterPro" id="IPR051522">
    <property type="entry name" value="ISC_assembly_LYR"/>
</dbReference>
<evidence type="ECO:0000313" key="4">
    <source>
        <dbReference type="Proteomes" id="UP000694392"/>
    </source>
</evidence>
<dbReference type="Pfam" id="PF05347">
    <property type="entry name" value="Complex1_LYR"/>
    <property type="match status" value="1"/>
</dbReference>
<dbReference type="GO" id="GO:0099128">
    <property type="term" value="C:mitochondrial [2Fe-2S] assembly complex"/>
    <property type="evidence" value="ECO:0007669"/>
    <property type="project" value="Ensembl"/>
</dbReference>
<name>A0A8D0GN13_SPHPU</name>
<proteinExistence type="inferred from homology"/>
<dbReference type="InterPro" id="IPR045297">
    <property type="entry name" value="Complex1_LYR_LYRM4"/>
</dbReference>
<reference evidence="3" key="2">
    <citation type="submission" date="2025-09" db="UniProtKB">
        <authorList>
            <consortium name="Ensembl"/>
        </authorList>
    </citation>
    <scope>IDENTIFICATION</scope>
</reference>
<keyword evidence="4" id="KW-1185">Reference proteome</keyword>
<dbReference type="GO" id="GO:0044572">
    <property type="term" value="P:[4Fe-4S] cluster assembly"/>
    <property type="evidence" value="ECO:0007669"/>
    <property type="project" value="Ensembl"/>
</dbReference>
<gene>
    <name evidence="3" type="primary">LYRM4</name>
</gene>
<dbReference type="GO" id="GO:0005198">
    <property type="term" value="F:structural molecule activity"/>
    <property type="evidence" value="ECO:0007669"/>
    <property type="project" value="Ensembl"/>
</dbReference>
<dbReference type="PANTHER" id="PTHR13166:SF7">
    <property type="entry name" value="LYR MOTIF-CONTAINING PROTEIN 4"/>
    <property type="match status" value="1"/>
</dbReference>
<dbReference type="GO" id="GO:0016604">
    <property type="term" value="C:nuclear body"/>
    <property type="evidence" value="ECO:0007669"/>
    <property type="project" value="Ensembl"/>
</dbReference>
<evidence type="ECO:0000256" key="1">
    <source>
        <dbReference type="ARBA" id="ARBA00009508"/>
    </source>
</evidence>
<protein>
    <submittedName>
        <fullName evidence="3">LYR motif containing 4</fullName>
    </submittedName>
</protein>
<dbReference type="GO" id="GO:0044571">
    <property type="term" value="P:[2Fe-2S] cluster assembly"/>
    <property type="evidence" value="ECO:0007669"/>
    <property type="project" value="Ensembl"/>
</dbReference>
<evidence type="ECO:0000313" key="3">
    <source>
        <dbReference type="Ensembl" id="ENSSPUP00000008615.1"/>
    </source>
</evidence>
<dbReference type="PANTHER" id="PTHR13166">
    <property type="entry name" value="PROTEIN C6ORF149"/>
    <property type="match status" value="1"/>
</dbReference>
<dbReference type="AlphaFoldDB" id="A0A8D0GN13"/>
<dbReference type="GeneTree" id="ENSGT00940000157289"/>
<dbReference type="GO" id="GO:0042803">
    <property type="term" value="F:protein homodimerization activity"/>
    <property type="evidence" value="ECO:0007669"/>
    <property type="project" value="Ensembl"/>
</dbReference>
<dbReference type="OMA" id="DAFCENR"/>
<comment type="similarity">
    <text evidence="1">Belongs to the complex I LYR family.</text>
</comment>